<feature type="active site" description="O-(5'-phospho-DNA)-tyrosine intermediate" evidence="8">
    <location>
        <position position="307"/>
    </location>
</feature>
<dbReference type="AlphaFoldDB" id="A0A845UYT6"/>
<dbReference type="RefSeq" id="WP_164211284.1">
    <property type="nucleotide sequence ID" value="NZ_JAAGSC010000041.1"/>
</dbReference>
<dbReference type="SMART" id="SM00493">
    <property type="entry name" value="TOPRIM"/>
    <property type="match status" value="1"/>
</dbReference>
<dbReference type="InterPro" id="IPR006171">
    <property type="entry name" value="TOPRIM_dom"/>
</dbReference>
<dbReference type="SMART" id="SM00436">
    <property type="entry name" value="TOP1Bc"/>
    <property type="match status" value="1"/>
</dbReference>
<feature type="site" description="Interaction with DNA" evidence="8">
    <location>
        <position position="159"/>
    </location>
</feature>
<dbReference type="NCBIfam" id="TIGR01051">
    <property type="entry name" value="topA_bact"/>
    <property type="match status" value="1"/>
</dbReference>
<dbReference type="InterPro" id="IPR023405">
    <property type="entry name" value="Topo_IA_core_domain"/>
</dbReference>
<dbReference type="PRINTS" id="PR00417">
    <property type="entry name" value="PRTPISMRASEI"/>
</dbReference>
<evidence type="ECO:0000313" key="13">
    <source>
        <dbReference type="Proteomes" id="UP000484885"/>
    </source>
</evidence>
<evidence type="ECO:0000256" key="9">
    <source>
        <dbReference type="SAM" id="MobiDB-lite"/>
    </source>
</evidence>
<feature type="site" description="Interaction with DNA" evidence="8">
    <location>
        <position position="33"/>
    </location>
</feature>
<name>A0A845UYT6_9GAMM</name>
<comment type="subunit">
    <text evidence="8">Monomer.</text>
</comment>
<dbReference type="CDD" id="cd00186">
    <property type="entry name" value="TOP1Ac"/>
    <property type="match status" value="1"/>
</dbReference>
<evidence type="ECO:0000256" key="2">
    <source>
        <dbReference type="ARBA" id="ARBA00009446"/>
    </source>
</evidence>
<accession>A0A845UYT6</accession>
<evidence type="ECO:0000256" key="4">
    <source>
        <dbReference type="ARBA" id="ARBA00022842"/>
    </source>
</evidence>
<dbReference type="InterPro" id="IPR034149">
    <property type="entry name" value="TOPRIM_TopoI"/>
</dbReference>
<evidence type="ECO:0000256" key="1">
    <source>
        <dbReference type="ARBA" id="ARBA00000213"/>
    </source>
</evidence>
<dbReference type="GO" id="GO:0003677">
    <property type="term" value="F:DNA binding"/>
    <property type="evidence" value="ECO:0007669"/>
    <property type="project" value="UniProtKB-KW"/>
</dbReference>
<dbReference type="InterPro" id="IPR025589">
    <property type="entry name" value="Toprim_C_rpt"/>
</dbReference>
<dbReference type="Gene3D" id="1.10.290.10">
    <property type="entry name" value="Topoisomerase I, domain 4"/>
    <property type="match status" value="1"/>
</dbReference>
<feature type="site" description="Interaction with DNA" evidence="8">
    <location>
        <position position="144"/>
    </location>
</feature>
<feature type="domain" description="Toprim" evidence="10">
    <location>
        <begin position="3"/>
        <end position="113"/>
    </location>
</feature>
<comment type="caution">
    <text evidence="8">Lacks conserved residue(s) required for the propagation of feature annotation.</text>
</comment>
<evidence type="ECO:0000313" key="12">
    <source>
        <dbReference type="EMBL" id="NDY95888.1"/>
    </source>
</evidence>
<dbReference type="Pfam" id="PF01131">
    <property type="entry name" value="Topoisom_bac"/>
    <property type="match status" value="1"/>
</dbReference>
<dbReference type="NCBIfam" id="NF006451">
    <property type="entry name" value="PRK08780.1"/>
    <property type="match status" value="1"/>
</dbReference>
<keyword evidence="13" id="KW-1185">Reference proteome</keyword>
<dbReference type="InterPro" id="IPR013826">
    <property type="entry name" value="Topo_IA_cen_sub3"/>
</dbReference>
<feature type="site" description="Interaction with DNA" evidence="8">
    <location>
        <position position="143"/>
    </location>
</feature>
<dbReference type="InterPro" id="IPR023406">
    <property type="entry name" value="Topo_IA_AS"/>
</dbReference>
<feature type="site" description="Interaction with DNA" evidence="8">
    <location>
        <position position="496"/>
    </location>
</feature>
<keyword evidence="7 8" id="KW-0413">Isomerase</keyword>
<feature type="region of interest" description="Interaction with DNA" evidence="8">
    <location>
        <begin position="167"/>
        <end position="172"/>
    </location>
</feature>
<dbReference type="InterPro" id="IPR013825">
    <property type="entry name" value="Topo_IA_cen_sub2"/>
</dbReference>
<evidence type="ECO:0000259" key="10">
    <source>
        <dbReference type="PROSITE" id="PS50880"/>
    </source>
</evidence>
<feature type="region of interest" description="Disordered" evidence="9">
    <location>
        <begin position="748"/>
        <end position="813"/>
    </location>
</feature>
<dbReference type="InterPro" id="IPR003601">
    <property type="entry name" value="Topo_IA_2"/>
</dbReference>
<dbReference type="PANTHER" id="PTHR42785">
    <property type="entry name" value="DNA TOPOISOMERASE, TYPE IA, CORE"/>
    <property type="match status" value="1"/>
</dbReference>
<keyword evidence="4" id="KW-0460">Magnesium</keyword>
<reference evidence="12 13" key="1">
    <citation type="submission" date="2020-02" db="EMBL/GenBank/DDBJ databases">
        <authorList>
            <person name="Zhang X.-Y."/>
        </authorList>
    </citation>
    <scope>NUCLEOTIDE SEQUENCE [LARGE SCALE GENOMIC DNA]</scope>
    <source>
        <strain evidence="12 13">C33</strain>
    </source>
</reference>
<feature type="domain" description="Topo IA-type catalytic" evidence="11">
    <location>
        <begin position="133"/>
        <end position="564"/>
    </location>
</feature>
<dbReference type="InterPro" id="IPR028612">
    <property type="entry name" value="Topoisom_1_IA"/>
</dbReference>
<dbReference type="Gene3D" id="2.70.20.10">
    <property type="entry name" value="Topoisomerase I, domain 3"/>
    <property type="match status" value="1"/>
</dbReference>
<dbReference type="InterPro" id="IPR005733">
    <property type="entry name" value="TopoI_bac-type"/>
</dbReference>
<comment type="function">
    <text evidence="8">Releases the supercoiling and torsional tension of DNA, which is introduced during the DNA replication and transcription, by transiently cleaving and rejoining one strand of the DNA duplex. Introduces a single-strand break via transesterification at a target site in duplex DNA. The scissile phosphodiester is attacked by the catalytic tyrosine of the enzyme, resulting in the formation of a DNA-(5'-phosphotyrosyl)-enzyme intermediate and the expulsion of a 3'-OH DNA strand. The free DNA strand then undergoes passage around the unbroken strand, thus removing DNA supercoils. Finally, in the religation step, the DNA 3'-OH attacks the covalent intermediate to expel the active-site tyrosine and restore the DNA phosphodiester backbone.</text>
</comment>
<dbReference type="SMART" id="SM00437">
    <property type="entry name" value="TOP1Ac"/>
    <property type="match status" value="1"/>
</dbReference>
<keyword evidence="6 8" id="KW-0238">DNA-binding</keyword>
<comment type="catalytic activity">
    <reaction evidence="1 8">
        <text>ATP-independent breakage of single-stranded DNA, followed by passage and rejoining.</text>
        <dbReference type="EC" id="5.6.2.1"/>
    </reaction>
</comment>
<dbReference type="HAMAP" id="MF_00952">
    <property type="entry name" value="Topoisom_1_prok"/>
    <property type="match status" value="1"/>
</dbReference>
<dbReference type="InterPro" id="IPR013824">
    <property type="entry name" value="Topo_IA_cen_sub1"/>
</dbReference>
<feature type="compositionally biased region" description="Basic residues" evidence="9">
    <location>
        <begin position="754"/>
        <end position="813"/>
    </location>
</feature>
<keyword evidence="5 8" id="KW-0799">Topoisomerase</keyword>
<dbReference type="PANTHER" id="PTHR42785:SF1">
    <property type="entry name" value="DNA TOPOISOMERASE"/>
    <property type="match status" value="1"/>
</dbReference>
<comment type="caution">
    <text evidence="12">The sequence shown here is derived from an EMBL/GenBank/DDBJ whole genome shotgun (WGS) entry which is preliminary data.</text>
</comment>
<evidence type="ECO:0000256" key="8">
    <source>
        <dbReference type="HAMAP-Rule" id="MF_00952"/>
    </source>
</evidence>
<evidence type="ECO:0000256" key="6">
    <source>
        <dbReference type="ARBA" id="ARBA00023125"/>
    </source>
</evidence>
<dbReference type="PROSITE" id="PS52039">
    <property type="entry name" value="TOPO_IA_2"/>
    <property type="match status" value="1"/>
</dbReference>
<dbReference type="GO" id="GO:0006265">
    <property type="term" value="P:DNA topological change"/>
    <property type="evidence" value="ECO:0007669"/>
    <property type="project" value="UniProtKB-UniRule"/>
</dbReference>
<feature type="site" description="Interaction with DNA" evidence="8">
    <location>
        <position position="147"/>
    </location>
</feature>
<dbReference type="CDD" id="cd03363">
    <property type="entry name" value="TOPRIM_TopoIA_TopoI"/>
    <property type="match status" value="1"/>
</dbReference>
<dbReference type="GO" id="GO:0046872">
    <property type="term" value="F:metal ion binding"/>
    <property type="evidence" value="ECO:0007669"/>
    <property type="project" value="UniProtKB-KW"/>
</dbReference>
<dbReference type="GO" id="GO:0003917">
    <property type="term" value="F:DNA topoisomerase type I (single strand cut, ATP-independent) activity"/>
    <property type="evidence" value="ECO:0007669"/>
    <property type="project" value="UniProtKB-UniRule"/>
</dbReference>
<dbReference type="InterPro" id="IPR013497">
    <property type="entry name" value="Topo_IA_cen"/>
</dbReference>
<evidence type="ECO:0000256" key="5">
    <source>
        <dbReference type="ARBA" id="ARBA00023029"/>
    </source>
</evidence>
<dbReference type="EMBL" id="JAAGSC010000041">
    <property type="protein sequence ID" value="NDY95888.1"/>
    <property type="molecule type" value="Genomic_DNA"/>
</dbReference>
<dbReference type="Pfam" id="PF01751">
    <property type="entry name" value="Toprim"/>
    <property type="match status" value="1"/>
</dbReference>
<dbReference type="PROSITE" id="PS50880">
    <property type="entry name" value="TOPRIM"/>
    <property type="match status" value="1"/>
</dbReference>
<dbReference type="Gene3D" id="1.10.460.10">
    <property type="entry name" value="Topoisomerase I, domain 2"/>
    <property type="match status" value="1"/>
</dbReference>
<keyword evidence="3" id="KW-0479">Metal-binding</keyword>
<organism evidence="12 13">
    <name type="scientific">Wenzhouxiangella limi</name>
    <dbReference type="NCBI Taxonomy" id="2707351"/>
    <lineage>
        <taxon>Bacteria</taxon>
        <taxon>Pseudomonadati</taxon>
        <taxon>Pseudomonadota</taxon>
        <taxon>Gammaproteobacteria</taxon>
        <taxon>Chromatiales</taxon>
        <taxon>Wenzhouxiangellaceae</taxon>
        <taxon>Wenzhouxiangella</taxon>
    </lineage>
</organism>
<protein>
    <recommendedName>
        <fullName evidence="8">DNA topoisomerase 1</fullName>
        <ecNumber evidence="8">5.6.2.1</ecNumber>
    </recommendedName>
    <alternativeName>
        <fullName evidence="8">DNA topoisomerase I</fullName>
    </alternativeName>
</protein>
<dbReference type="SUPFAM" id="SSF56712">
    <property type="entry name" value="Prokaryotic type I DNA topoisomerase"/>
    <property type="match status" value="1"/>
</dbReference>
<gene>
    <name evidence="8" type="primary">topA</name>
    <name evidence="12" type="ORF">G3I74_09120</name>
</gene>
<dbReference type="InterPro" id="IPR003602">
    <property type="entry name" value="Topo_IA_DNA-bd_dom"/>
</dbReference>
<comment type="similarity">
    <text evidence="2 8">Belongs to the type IA topoisomerase family.</text>
</comment>
<dbReference type="EC" id="5.6.2.1" evidence="8"/>
<dbReference type="InterPro" id="IPR000380">
    <property type="entry name" value="Topo_IA"/>
</dbReference>
<feature type="site" description="Interaction with DNA" evidence="8">
    <location>
        <position position="309"/>
    </location>
</feature>
<evidence type="ECO:0000259" key="11">
    <source>
        <dbReference type="PROSITE" id="PS52039"/>
    </source>
</evidence>
<dbReference type="PROSITE" id="PS00396">
    <property type="entry name" value="TOPO_IA_1"/>
    <property type="match status" value="1"/>
</dbReference>
<dbReference type="Proteomes" id="UP000484885">
    <property type="component" value="Unassembled WGS sequence"/>
</dbReference>
<evidence type="ECO:0000256" key="7">
    <source>
        <dbReference type="ARBA" id="ARBA00023235"/>
    </source>
</evidence>
<proteinExistence type="inferred from homology"/>
<sequence length="813" mass="92432">MAKNLLIVESPAKATTINKYLGPDFEVLASYGHVRDLVPKEGAVDPDNRFAMRYDIIERNRKHVDRIVASARKADTVYLATDLDREGEAISWHIAEILKERGIKDSTAIRRVVFSEITKRAVDKAMENPRDLAGDLVDAQQARRALDYLVGFNLSPLLWKKVRRGLSAGRVQSPALRMIVEREEEIERFEAREYWTIEADLGTEAERFSANLVRLDGKKFEQFDITDEARANEVRQQVEQRSGGTFEVARINKRQRRRRAQPPFITSTLQQEAARRLRFTTQRTMRLAQQLYEGIDIGEGTQGLITYMRTDSVALSQDALNEIRQVIGTEYGAKLVPEKPNFYQSKSKNAQEAHEAIRPSSPKLTPIRLKRHLSEEQYRLYELIWNRAVASQMIPAVYDTVSAEFEVGDHTFRASGSTLIEPGFLAVYQDAQAAQDNRLPPLEEGDKIALAAVRPEQHFTEPPPRYSEASLVKALEDHGIGRPSTYASIIQTLKDREYVDLENRRFTPTATGRVVSNFLSNHFERYVDYDFTAKLEDELDAISRGEHDWVPLLEEFWQPFIDRVHEKDETVSRQEAQQARELGTDPKTGKPVIVRLGRYGPFAQIGQAEDEEKPQFAGLRPGQKMETISLEEALELFKLPRNLGETPEGEPVQANIGRFGPYVRYGARNFVSLKDIDPHDITLEQALEKVAEHKQMLRERIIKRFDAEDIEILKGRYGPFVTDGKRNASVPKDVEPESLDLETCQKLLAEAPPKGRRGKFGKKKAGSKKTGSKKTATKKTAKKKSSKKKTTKKKTTSKKTKKKASKKKSAKKK</sequence>
<dbReference type="Gene3D" id="3.40.50.140">
    <property type="match status" value="1"/>
</dbReference>
<evidence type="ECO:0000256" key="3">
    <source>
        <dbReference type="ARBA" id="ARBA00022723"/>
    </source>
</evidence>
<dbReference type="Pfam" id="PF13368">
    <property type="entry name" value="Toprim_C_rpt"/>
    <property type="match status" value="3"/>
</dbReference>